<comment type="caution">
    <text evidence="1">The sequence shown here is derived from an EMBL/GenBank/DDBJ whole genome shotgun (WGS) entry which is preliminary data.</text>
</comment>
<accession>A0A919G0Z3</accession>
<dbReference type="EMBL" id="BNBO01000028">
    <property type="protein sequence ID" value="GHH76177.1"/>
    <property type="molecule type" value="Genomic_DNA"/>
</dbReference>
<sequence length="69" mass="7118">MHGDLDAVALQDAGAQQASRAGAYDGDPRGGALHEGLRFGVSVCRCVGVSVGVGVAVRVRVRVRWGRDG</sequence>
<name>A0A919G0Z3_9ACTN</name>
<reference evidence="1" key="1">
    <citation type="journal article" date="2014" name="Int. J. Syst. Evol. Microbiol.">
        <title>Complete genome sequence of Corynebacterium casei LMG S-19264T (=DSM 44701T), isolated from a smear-ripened cheese.</title>
        <authorList>
            <consortium name="US DOE Joint Genome Institute (JGI-PGF)"/>
            <person name="Walter F."/>
            <person name="Albersmeier A."/>
            <person name="Kalinowski J."/>
            <person name="Ruckert C."/>
        </authorList>
    </citation>
    <scope>NUCLEOTIDE SEQUENCE</scope>
    <source>
        <strain evidence="1">JCM 4646</strain>
    </source>
</reference>
<proteinExistence type="predicted"/>
<dbReference type="AlphaFoldDB" id="A0A919G0Z3"/>
<dbReference type="Proteomes" id="UP000617734">
    <property type="component" value="Unassembled WGS sequence"/>
</dbReference>
<organism evidence="1 2">
    <name type="scientific">Kitasatospora indigofera</name>
    <dbReference type="NCBI Taxonomy" id="67307"/>
    <lineage>
        <taxon>Bacteria</taxon>
        <taxon>Bacillati</taxon>
        <taxon>Actinomycetota</taxon>
        <taxon>Actinomycetes</taxon>
        <taxon>Kitasatosporales</taxon>
        <taxon>Streptomycetaceae</taxon>
        <taxon>Kitasatospora</taxon>
    </lineage>
</organism>
<keyword evidence="2" id="KW-1185">Reference proteome</keyword>
<reference evidence="1" key="2">
    <citation type="submission" date="2020-09" db="EMBL/GenBank/DDBJ databases">
        <authorList>
            <person name="Sun Q."/>
            <person name="Ohkuma M."/>
        </authorList>
    </citation>
    <scope>NUCLEOTIDE SEQUENCE</scope>
    <source>
        <strain evidence="1">JCM 4646</strain>
    </source>
</reference>
<protein>
    <submittedName>
        <fullName evidence="1">Uncharacterized protein</fullName>
    </submittedName>
</protein>
<gene>
    <name evidence="1" type="ORF">GCM10018781_46880</name>
</gene>
<evidence type="ECO:0000313" key="2">
    <source>
        <dbReference type="Proteomes" id="UP000617734"/>
    </source>
</evidence>
<evidence type="ECO:0000313" key="1">
    <source>
        <dbReference type="EMBL" id="GHH76177.1"/>
    </source>
</evidence>